<dbReference type="SUPFAM" id="SSF50978">
    <property type="entry name" value="WD40 repeat-like"/>
    <property type="match status" value="1"/>
</dbReference>
<accession>A0A381SJT1</accession>
<sequence>MPAFEKAELLREFHWNPDWVTAVSFLGSTRRLFAGNRLGEILEWELPEKLEPEEEGPDPIRSYHGHDNAITKLLSTKDGKELYSASFDHTLRRWDLETKPEKEEKIVLNAGTIYRQQFKRSGKKEEPVERTVAVCSKSKNLGGHEEWINALVLSWDETLLVSGDDGGKILIRERSTGKERQSWEVEGWVHALAFSPDNKQAVVSERRPLVFDSAQRQAIKLWDVEKGEELKDLTEEYKKHYLSALAWSPDGETIAVGKGEEADGIIWLLDAKDGKQRKKLDPVHRYGVTDFAFHPDGKHLFSCGRDTVIRIWDFHEGKLVKELGKPRGGQFKDWIHAISLNHDGTLLAAADMAGQVNLWRLA</sequence>
<protein>
    <submittedName>
        <fullName evidence="3">Uncharacterized protein</fullName>
    </submittedName>
</protein>
<dbReference type="AlphaFoldDB" id="A0A381SJT1"/>
<dbReference type="Pfam" id="PF00400">
    <property type="entry name" value="WD40"/>
    <property type="match status" value="4"/>
</dbReference>
<dbReference type="PANTHER" id="PTHR19848">
    <property type="entry name" value="WD40 REPEAT PROTEIN"/>
    <property type="match status" value="1"/>
</dbReference>
<name>A0A381SJT1_9ZZZZ</name>
<dbReference type="PROSITE" id="PS50294">
    <property type="entry name" value="WD_REPEATS_REGION"/>
    <property type="match status" value="2"/>
</dbReference>
<dbReference type="Gene3D" id="2.130.10.10">
    <property type="entry name" value="YVTN repeat-like/Quinoprotein amine dehydrogenase"/>
    <property type="match status" value="3"/>
</dbReference>
<keyword evidence="1" id="KW-0853">WD repeat</keyword>
<gene>
    <name evidence="3" type="ORF">METZ01_LOCUS56543</name>
</gene>
<dbReference type="InterPro" id="IPR019775">
    <property type="entry name" value="WD40_repeat_CS"/>
</dbReference>
<dbReference type="SMART" id="SM00320">
    <property type="entry name" value="WD40"/>
    <property type="match status" value="6"/>
</dbReference>
<dbReference type="PROSITE" id="PS50082">
    <property type="entry name" value="WD_REPEATS_2"/>
    <property type="match status" value="2"/>
</dbReference>
<dbReference type="InterPro" id="IPR001680">
    <property type="entry name" value="WD40_rpt"/>
</dbReference>
<dbReference type="EMBL" id="UINC01003138">
    <property type="protein sequence ID" value="SVA03689.1"/>
    <property type="molecule type" value="Genomic_DNA"/>
</dbReference>
<dbReference type="CDD" id="cd00200">
    <property type="entry name" value="WD40"/>
    <property type="match status" value="1"/>
</dbReference>
<evidence type="ECO:0000313" key="3">
    <source>
        <dbReference type="EMBL" id="SVA03689.1"/>
    </source>
</evidence>
<dbReference type="InterPro" id="IPR036322">
    <property type="entry name" value="WD40_repeat_dom_sf"/>
</dbReference>
<dbReference type="PANTHER" id="PTHR19848:SF8">
    <property type="entry name" value="F-BOX AND WD REPEAT DOMAIN CONTAINING 7"/>
    <property type="match status" value="1"/>
</dbReference>
<keyword evidence="2" id="KW-0677">Repeat</keyword>
<organism evidence="3">
    <name type="scientific">marine metagenome</name>
    <dbReference type="NCBI Taxonomy" id="408172"/>
    <lineage>
        <taxon>unclassified sequences</taxon>
        <taxon>metagenomes</taxon>
        <taxon>ecological metagenomes</taxon>
    </lineage>
</organism>
<evidence type="ECO:0000256" key="2">
    <source>
        <dbReference type="ARBA" id="ARBA00022737"/>
    </source>
</evidence>
<dbReference type="InterPro" id="IPR015943">
    <property type="entry name" value="WD40/YVTN_repeat-like_dom_sf"/>
</dbReference>
<dbReference type="PROSITE" id="PS00678">
    <property type="entry name" value="WD_REPEATS_1"/>
    <property type="match status" value="1"/>
</dbReference>
<reference evidence="3" key="1">
    <citation type="submission" date="2018-05" db="EMBL/GenBank/DDBJ databases">
        <authorList>
            <person name="Lanie J.A."/>
            <person name="Ng W.-L."/>
            <person name="Kazmierczak K.M."/>
            <person name="Andrzejewski T.M."/>
            <person name="Davidsen T.M."/>
            <person name="Wayne K.J."/>
            <person name="Tettelin H."/>
            <person name="Glass J.I."/>
            <person name="Rusch D."/>
            <person name="Podicherti R."/>
            <person name="Tsui H.-C.T."/>
            <person name="Winkler M.E."/>
        </authorList>
    </citation>
    <scope>NUCLEOTIDE SEQUENCE</scope>
</reference>
<proteinExistence type="predicted"/>
<evidence type="ECO:0000256" key="1">
    <source>
        <dbReference type="ARBA" id="ARBA00022574"/>
    </source>
</evidence>